<keyword evidence="3" id="KW-1185">Reference proteome</keyword>
<feature type="compositionally biased region" description="Basic and acidic residues" evidence="1">
    <location>
        <begin position="74"/>
        <end position="85"/>
    </location>
</feature>
<feature type="compositionally biased region" description="Basic residues" evidence="1">
    <location>
        <begin position="135"/>
        <end position="146"/>
    </location>
</feature>
<evidence type="ECO:0000313" key="3">
    <source>
        <dbReference type="Proteomes" id="UP000578531"/>
    </source>
</evidence>
<name>A0A8H6L5L8_9LECA</name>
<feature type="region of interest" description="Disordered" evidence="1">
    <location>
        <begin position="74"/>
        <end position="104"/>
    </location>
</feature>
<dbReference type="GeneID" id="59287148"/>
<evidence type="ECO:0000256" key="1">
    <source>
        <dbReference type="SAM" id="MobiDB-lite"/>
    </source>
</evidence>
<feature type="region of interest" description="Disordered" evidence="1">
    <location>
        <begin position="121"/>
        <end position="146"/>
    </location>
</feature>
<reference evidence="2 3" key="1">
    <citation type="journal article" date="2020" name="Genomics">
        <title>Complete, high-quality genomes from long-read metagenomic sequencing of two wolf lichen thalli reveals enigmatic genome architecture.</title>
        <authorList>
            <person name="McKenzie S.K."/>
            <person name="Walston R.F."/>
            <person name="Allen J.L."/>
        </authorList>
    </citation>
    <scope>NUCLEOTIDE SEQUENCE [LARGE SCALE GENOMIC DNA]</scope>
    <source>
        <strain evidence="2">WasteWater2</strain>
    </source>
</reference>
<evidence type="ECO:0000313" key="2">
    <source>
        <dbReference type="EMBL" id="KAF6236394.1"/>
    </source>
</evidence>
<feature type="region of interest" description="Disordered" evidence="1">
    <location>
        <begin position="1"/>
        <end position="49"/>
    </location>
</feature>
<accession>A0A8H6L5L8</accession>
<proteinExistence type="predicted"/>
<protein>
    <submittedName>
        <fullName evidence="2">Uncharacterized protein</fullName>
    </submittedName>
</protein>
<dbReference type="AlphaFoldDB" id="A0A8H6L5L8"/>
<dbReference type="Proteomes" id="UP000578531">
    <property type="component" value="Unassembled WGS sequence"/>
</dbReference>
<sequence length="146" mass="15888">MAEKAKGLANPRADSALPLPKVSSPKSAQHLPRVLAPRPQRDPTKQHDLIPRALSMALRSAAVFPSRWLIYNHSTHEEDPDERQIDPPTPPPTNSLNASALGEGISSEVVLPVSTRSLLYRLPESRPPAQGPSRAKNRRGARAMSS</sequence>
<dbReference type="EMBL" id="JACCJC010000019">
    <property type="protein sequence ID" value="KAF6236394.1"/>
    <property type="molecule type" value="Genomic_DNA"/>
</dbReference>
<feature type="compositionally biased region" description="Basic and acidic residues" evidence="1">
    <location>
        <begin position="39"/>
        <end position="49"/>
    </location>
</feature>
<comment type="caution">
    <text evidence="2">The sequence shown here is derived from an EMBL/GenBank/DDBJ whole genome shotgun (WGS) entry which is preliminary data.</text>
</comment>
<dbReference type="RefSeq" id="XP_037165740.1">
    <property type="nucleotide sequence ID" value="XM_037307402.1"/>
</dbReference>
<gene>
    <name evidence="2" type="ORF">HO173_005486</name>
</gene>
<organism evidence="2 3">
    <name type="scientific">Letharia columbiana</name>
    <dbReference type="NCBI Taxonomy" id="112416"/>
    <lineage>
        <taxon>Eukaryota</taxon>
        <taxon>Fungi</taxon>
        <taxon>Dikarya</taxon>
        <taxon>Ascomycota</taxon>
        <taxon>Pezizomycotina</taxon>
        <taxon>Lecanoromycetes</taxon>
        <taxon>OSLEUM clade</taxon>
        <taxon>Lecanoromycetidae</taxon>
        <taxon>Lecanorales</taxon>
        <taxon>Lecanorineae</taxon>
        <taxon>Parmeliaceae</taxon>
        <taxon>Letharia</taxon>
    </lineage>
</organism>